<name>A0A2K3KNS8_TRIPR</name>
<dbReference type="InterPro" id="IPR008991">
    <property type="entry name" value="Translation_prot_SH3-like_sf"/>
</dbReference>
<dbReference type="InterPro" id="IPR014722">
    <property type="entry name" value="Rib_uL2_dom2"/>
</dbReference>
<dbReference type="InterPro" id="IPR048670">
    <property type="entry name" value="IF5A-like_N"/>
</dbReference>
<keyword evidence="2" id="KW-0396">Initiation factor</keyword>
<dbReference type="GO" id="GO:0003723">
    <property type="term" value="F:RNA binding"/>
    <property type="evidence" value="ECO:0007669"/>
    <property type="project" value="InterPro"/>
</dbReference>
<comment type="caution">
    <text evidence="2">The sequence shown here is derived from an EMBL/GenBank/DDBJ whole genome shotgun (WGS) entry which is preliminary data.</text>
</comment>
<protein>
    <submittedName>
        <fullName evidence="2">Eukaryotic translation initiation factor 5a</fullName>
    </submittedName>
</protein>
<reference evidence="2 3" key="1">
    <citation type="journal article" date="2014" name="Am. J. Bot.">
        <title>Genome assembly and annotation for red clover (Trifolium pratense; Fabaceae).</title>
        <authorList>
            <person name="Istvanek J."/>
            <person name="Jaros M."/>
            <person name="Krenek A."/>
            <person name="Repkova J."/>
        </authorList>
    </citation>
    <scope>NUCLEOTIDE SEQUENCE [LARGE SCALE GENOMIC DNA]</scope>
    <source>
        <strain evidence="3">cv. Tatra</strain>
        <tissue evidence="2">Young leaves</tissue>
    </source>
</reference>
<evidence type="ECO:0000313" key="3">
    <source>
        <dbReference type="Proteomes" id="UP000236291"/>
    </source>
</evidence>
<dbReference type="GO" id="GO:0003743">
    <property type="term" value="F:translation initiation factor activity"/>
    <property type="evidence" value="ECO:0007669"/>
    <property type="project" value="UniProtKB-KW"/>
</dbReference>
<keyword evidence="2" id="KW-0648">Protein biosynthesis</keyword>
<dbReference type="GO" id="GO:0003746">
    <property type="term" value="F:translation elongation factor activity"/>
    <property type="evidence" value="ECO:0007669"/>
    <property type="project" value="InterPro"/>
</dbReference>
<reference evidence="2 3" key="2">
    <citation type="journal article" date="2017" name="Front. Plant Sci.">
        <title>Gene Classification and Mining of Molecular Markers Useful in Red Clover (Trifolium pratense) Breeding.</title>
        <authorList>
            <person name="Istvanek J."/>
            <person name="Dluhosova J."/>
            <person name="Dluhos P."/>
            <person name="Patkova L."/>
            <person name="Nedelnik J."/>
            <person name="Repkova J."/>
        </authorList>
    </citation>
    <scope>NUCLEOTIDE SEQUENCE [LARGE SCALE GENOMIC DNA]</scope>
    <source>
        <strain evidence="3">cv. Tatra</strain>
        <tissue evidence="2">Young leaves</tissue>
    </source>
</reference>
<sequence length="41" mass="4471">VVEVSTSKTGKHHVKCCFVGIDIFTGQKLENIVPSTHNCDV</sequence>
<feature type="non-terminal residue" evidence="2">
    <location>
        <position position="1"/>
    </location>
</feature>
<proteinExistence type="predicted"/>
<dbReference type="Proteomes" id="UP000236291">
    <property type="component" value="Unassembled WGS sequence"/>
</dbReference>
<feature type="domain" description="Translation initiation factor 5A-like N-terminal" evidence="1">
    <location>
        <begin position="1"/>
        <end position="37"/>
    </location>
</feature>
<gene>
    <name evidence="2" type="ORF">L195_g063746</name>
</gene>
<organism evidence="2 3">
    <name type="scientific">Trifolium pratense</name>
    <name type="common">Red clover</name>
    <dbReference type="NCBI Taxonomy" id="57577"/>
    <lineage>
        <taxon>Eukaryota</taxon>
        <taxon>Viridiplantae</taxon>
        <taxon>Streptophyta</taxon>
        <taxon>Embryophyta</taxon>
        <taxon>Tracheophyta</taxon>
        <taxon>Spermatophyta</taxon>
        <taxon>Magnoliopsida</taxon>
        <taxon>eudicotyledons</taxon>
        <taxon>Gunneridae</taxon>
        <taxon>Pentapetalae</taxon>
        <taxon>rosids</taxon>
        <taxon>fabids</taxon>
        <taxon>Fabales</taxon>
        <taxon>Fabaceae</taxon>
        <taxon>Papilionoideae</taxon>
        <taxon>50 kb inversion clade</taxon>
        <taxon>NPAAA clade</taxon>
        <taxon>Hologalegina</taxon>
        <taxon>IRL clade</taxon>
        <taxon>Trifolieae</taxon>
        <taxon>Trifolium</taxon>
    </lineage>
</organism>
<evidence type="ECO:0000313" key="2">
    <source>
        <dbReference type="EMBL" id="PNX67930.1"/>
    </source>
</evidence>
<accession>A0A2K3KNS8</accession>
<dbReference type="AlphaFoldDB" id="A0A2K3KNS8"/>
<dbReference type="STRING" id="57577.A0A2K3KNS8"/>
<dbReference type="SUPFAM" id="SSF50104">
    <property type="entry name" value="Translation proteins SH3-like domain"/>
    <property type="match status" value="1"/>
</dbReference>
<dbReference type="PANTHER" id="PTHR11673">
    <property type="entry name" value="TRANSLATION INITIATION FACTOR 5A FAMILY MEMBER"/>
    <property type="match status" value="1"/>
</dbReference>
<dbReference type="Gene3D" id="2.30.30.30">
    <property type="match status" value="1"/>
</dbReference>
<dbReference type="GO" id="GO:0043022">
    <property type="term" value="F:ribosome binding"/>
    <property type="evidence" value="ECO:0007669"/>
    <property type="project" value="InterPro"/>
</dbReference>
<dbReference type="InterPro" id="IPR001884">
    <property type="entry name" value="IF5A-like"/>
</dbReference>
<dbReference type="GO" id="GO:0045901">
    <property type="term" value="P:positive regulation of translational elongation"/>
    <property type="evidence" value="ECO:0007669"/>
    <property type="project" value="InterPro"/>
</dbReference>
<dbReference type="Pfam" id="PF21485">
    <property type="entry name" value="IF5A-like_N"/>
    <property type="match status" value="1"/>
</dbReference>
<dbReference type="EMBL" id="ASHM01218741">
    <property type="protein sequence ID" value="PNX67930.1"/>
    <property type="molecule type" value="Genomic_DNA"/>
</dbReference>
<evidence type="ECO:0000259" key="1">
    <source>
        <dbReference type="Pfam" id="PF21485"/>
    </source>
</evidence>